<dbReference type="RefSeq" id="WP_203647112.1">
    <property type="nucleotide sequence ID" value="NZ_BOLN01000016.1"/>
</dbReference>
<gene>
    <name evidence="1" type="ORF">ACFQ44_13450</name>
</gene>
<comment type="caution">
    <text evidence="1">The sequence shown here is derived from an EMBL/GenBank/DDBJ whole genome shotgun (WGS) entry which is preliminary data.</text>
</comment>
<evidence type="ECO:0000313" key="2">
    <source>
        <dbReference type="Proteomes" id="UP001597189"/>
    </source>
</evidence>
<dbReference type="Proteomes" id="UP001597189">
    <property type="component" value="Unassembled WGS sequence"/>
</dbReference>
<protein>
    <submittedName>
        <fullName evidence="1">Uncharacterized protein</fullName>
    </submittedName>
</protein>
<proteinExistence type="predicted"/>
<organism evidence="1 2">
    <name type="scientific">Levilactobacillus lanxiensis</name>
    <dbReference type="NCBI Taxonomy" id="2799568"/>
    <lineage>
        <taxon>Bacteria</taxon>
        <taxon>Bacillati</taxon>
        <taxon>Bacillota</taxon>
        <taxon>Bacilli</taxon>
        <taxon>Lactobacillales</taxon>
        <taxon>Lactobacillaceae</taxon>
        <taxon>Levilactobacillus</taxon>
    </lineage>
</organism>
<reference evidence="2" key="1">
    <citation type="journal article" date="2019" name="Int. J. Syst. Evol. Microbiol.">
        <title>The Global Catalogue of Microorganisms (GCM) 10K type strain sequencing project: providing services to taxonomists for standard genome sequencing and annotation.</title>
        <authorList>
            <consortium name="The Broad Institute Genomics Platform"/>
            <consortium name="The Broad Institute Genome Sequencing Center for Infectious Disease"/>
            <person name="Wu L."/>
            <person name="Ma J."/>
        </authorList>
    </citation>
    <scope>NUCLEOTIDE SEQUENCE [LARGE SCALE GENOMIC DNA]</scope>
    <source>
        <strain evidence="2">CCM 8979</strain>
    </source>
</reference>
<evidence type="ECO:0000313" key="1">
    <source>
        <dbReference type="EMBL" id="MFD1456660.1"/>
    </source>
</evidence>
<dbReference type="EMBL" id="JBHTOD010000016">
    <property type="protein sequence ID" value="MFD1456660.1"/>
    <property type="molecule type" value="Genomic_DNA"/>
</dbReference>
<name>A0ABW4D7V3_9LACO</name>
<keyword evidence="2" id="KW-1185">Reference proteome</keyword>
<sequence>MANGRAKQVMGIILSLMLATIWVQLFTTPVHAAHRQLASTPKALRGYWYTYGTKTTHRHASDLVYLHVTANRIDGSVISRKTMKLGLQTFSGANLNPVNPIATKLRANKTNTLYQINRNHWQLHALLSMSDGKLYATGRYALKGRNTLFFQGLGSTQGFNDHPLATHERLHGKHPVIKYTKISRQYLQSIGIFD</sequence>
<accession>A0ABW4D7V3</accession>